<dbReference type="PANTHER" id="PTHR35271:SF1">
    <property type="entry name" value="ABC TRANSPORTER, SUBSTRATE-BINDING LIPOPROTEIN"/>
    <property type="match status" value="1"/>
</dbReference>
<comment type="caution">
    <text evidence="2">The sequence shown here is derived from an EMBL/GenBank/DDBJ whole genome shotgun (WGS) entry which is preliminary data.</text>
</comment>
<organism evidence="2 3">
    <name type="scientific">Geobacter soli</name>
    <dbReference type="NCBI Taxonomy" id="1510391"/>
    <lineage>
        <taxon>Bacteria</taxon>
        <taxon>Pseudomonadati</taxon>
        <taxon>Thermodesulfobacteriota</taxon>
        <taxon>Desulfuromonadia</taxon>
        <taxon>Geobacterales</taxon>
        <taxon>Geobacteraceae</taxon>
        <taxon>Geobacter</taxon>
    </lineage>
</organism>
<dbReference type="AlphaFoldDB" id="A0A0C1QWN4"/>
<keyword evidence="1" id="KW-0732">Signal</keyword>
<name>A0A0C1QWN4_9BACT</name>
<dbReference type="PANTHER" id="PTHR35271">
    <property type="entry name" value="ABC TRANSPORTER, SUBSTRATE-BINDING LIPOPROTEIN-RELATED"/>
    <property type="match status" value="1"/>
</dbReference>
<feature type="chain" id="PRO_5002137530" evidence="1">
    <location>
        <begin position="21"/>
        <end position="297"/>
    </location>
</feature>
<dbReference type="RefSeq" id="WP_039645253.1">
    <property type="nucleotide sequence ID" value="NZ_JXBL01000001.1"/>
</dbReference>
<accession>A0A0C1QWN4</accession>
<dbReference type="EMBL" id="JXBL01000001">
    <property type="protein sequence ID" value="KIE42566.1"/>
    <property type="molecule type" value="Genomic_DNA"/>
</dbReference>
<dbReference type="InterPro" id="IPR007487">
    <property type="entry name" value="ABC_transpt-TYRBP-like"/>
</dbReference>
<dbReference type="Proteomes" id="UP000031433">
    <property type="component" value="Unassembled WGS sequence"/>
</dbReference>
<evidence type="ECO:0000313" key="2">
    <source>
        <dbReference type="EMBL" id="KIE42566.1"/>
    </source>
</evidence>
<keyword evidence="3" id="KW-1185">Reference proteome</keyword>
<gene>
    <name evidence="2" type="ORF">SE37_07965</name>
</gene>
<evidence type="ECO:0000256" key="1">
    <source>
        <dbReference type="SAM" id="SignalP"/>
    </source>
</evidence>
<proteinExistence type="predicted"/>
<dbReference type="Pfam" id="PF04392">
    <property type="entry name" value="ABC_sub_bind"/>
    <property type="match status" value="1"/>
</dbReference>
<evidence type="ECO:0000313" key="3">
    <source>
        <dbReference type="Proteomes" id="UP000031433"/>
    </source>
</evidence>
<dbReference type="CDD" id="cd06325">
    <property type="entry name" value="PBP1_ABC_unchar_transporter"/>
    <property type="match status" value="1"/>
</dbReference>
<sequence>MTRRILLILVITLLAAPCEAAQKILALQSVRVVPYEEALRGVRSVVSGTVKRVVISEMEGVDVARMVRDERPDVILAIGAEALARVKRVKDTPIVYLMVLDPQSTLTSGENLTGVSMNVPPERQLAALQSLMPRLRKIGIPYNPSRSGILARKAQAAARSLGIEPVARELRSARDVVPVAEGMKGEVDALWMLPDTTVVTPESIEFLLLFSLTNRIPILTFSDKYVQMGAIMALDIDPYDLGRQGGDLVRRILSGTPVEQVQRAEPRSIVMTVNAKVARKLGLTLSEEALGRARVIR</sequence>
<protein>
    <submittedName>
        <fullName evidence="2">ABC transporter substrate-binding protein</fullName>
    </submittedName>
</protein>
<dbReference type="Gene3D" id="3.40.50.2300">
    <property type="match status" value="2"/>
</dbReference>
<reference evidence="2 3" key="1">
    <citation type="submission" date="2015-01" db="EMBL/GenBank/DDBJ databases">
        <title>Genome sequence of the anaerobic bacterium Geobacter soli GSS01, a dissimilatory Fe(III) reducer from soil.</title>
        <authorList>
            <person name="Yang G."/>
            <person name="Zhou S."/>
        </authorList>
    </citation>
    <scope>NUCLEOTIDE SEQUENCE [LARGE SCALE GENOMIC DNA]</scope>
    <source>
        <strain evidence="2 3">GSS01</strain>
    </source>
</reference>
<feature type="signal peptide" evidence="1">
    <location>
        <begin position="1"/>
        <end position="20"/>
    </location>
</feature>